<dbReference type="Proteomes" id="UP000266234">
    <property type="component" value="Unassembled WGS sequence"/>
</dbReference>
<dbReference type="GO" id="GO:0016779">
    <property type="term" value="F:nucleotidyltransferase activity"/>
    <property type="evidence" value="ECO:0007669"/>
    <property type="project" value="TreeGrafter"/>
</dbReference>
<keyword evidence="1" id="KW-0808">Transferase</keyword>
<dbReference type="OrthoDB" id="20872at2759"/>
<name>A0A395SKG5_9HYPO</name>
<organism evidence="3 4">
    <name type="scientific">Fusarium longipes</name>
    <dbReference type="NCBI Taxonomy" id="694270"/>
    <lineage>
        <taxon>Eukaryota</taxon>
        <taxon>Fungi</taxon>
        <taxon>Dikarya</taxon>
        <taxon>Ascomycota</taxon>
        <taxon>Pezizomycotina</taxon>
        <taxon>Sordariomycetes</taxon>
        <taxon>Hypocreomycetidae</taxon>
        <taxon>Hypocreales</taxon>
        <taxon>Nectriaceae</taxon>
        <taxon>Fusarium</taxon>
    </lineage>
</organism>
<evidence type="ECO:0000259" key="2">
    <source>
        <dbReference type="Pfam" id="PF12804"/>
    </source>
</evidence>
<evidence type="ECO:0000256" key="1">
    <source>
        <dbReference type="ARBA" id="ARBA00022679"/>
    </source>
</evidence>
<dbReference type="InterPro" id="IPR025877">
    <property type="entry name" value="MobA-like_NTP_Trfase"/>
</dbReference>
<dbReference type="EMBL" id="PXOG01000145">
    <property type="protein sequence ID" value="RGP72901.1"/>
    <property type="molecule type" value="Genomic_DNA"/>
</dbReference>
<gene>
    <name evidence="3" type="ORF">FLONG3_6539</name>
</gene>
<evidence type="ECO:0000313" key="3">
    <source>
        <dbReference type="EMBL" id="RGP72901.1"/>
    </source>
</evidence>
<accession>A0A395SKG5</accession>
<dbReference type="SUPFAM" id="SSF53448">
    <property type="entry name" value="Nucleotide-diphospho-sugar transferases"/>
    <property type="match status" value="1"/>
</dbReference>
<protein>
    <submittedName>
        <fullName evidence="3">Bifunctional molybdenum cofactor biosynthesis</fullName>
    </submittedName>
</protein>
<proteinExistence type="predicted"/>
<dbReference type="Gene3D" id="3.90.550.10">
    <property type="entry name" value="Spore Coat Polysaccharide Biosynthesis Protein SpsA, Chain A"/>
    <property type="match status" value="1"/>
</dbReference>
<sequence length="229" mass="24952">MAAPTNLQPLILAGGKSTRMGFPKHLLLMADGRPLYKHQIELLCETCPEAQTIFVSLAQDSDMDEFLREAWRTSYSTLAGGKRLKVILDTEINEEKHSKGPGSGLLAALDYNPDATWLILACGYPCMTAAGLGQLPPIYRAPVTCFCNNEGVCQPLLGIWSPEAIRQLKENCGKGNYSPSQAFKDLDGLLHLPTGDVEALLYNANTKLEWEGALEKLAEAARQTTSEVA</sequence>
<dbReference type="PANTHER" id="PTHR19136">
    <property type="entry name" value="MOLYBDENUM COFACTOR GUANYLYLTRANSFERASE"/>
    <property type="match status" value="1"/>
</dbReference>
<dbReference type="PANTHER" id="PTHR19136:SF81">
    <property type="entry name" value="MOLYBDENUM COFACTOR GUANYLYLTRANSFERASE"/>
    <property type="match status" value="1"/>
</dbReference>
<dbReference type="InterPro" id="IPR029044">
    <property type="entry name" value="Nucleotide-diphossugar_trans"/>
</dbReference>
<comment type="caution">
    <text evidence="3">The sequence shown here is derived from an EMBL/GenBank/DDBJ whole genome shotgun (WGS) entry which is preliminary data.</text>
</comment>
<dbReference type="AlphaFoldDB" id="A0A395SKG5"/>
<feature type="domain" description="MobA-like NTP transferase" evidence="2">
    <location>
        <begin position="10"/>
        <end position="174"/>
    </location>
</feature>
<reference evidence="3 4" key="1">
    <citation type="journal article" date="2018" name="PLoS Pathog.">
        <title>Evolution of structural diversity of trichothecenes, a family of toxins produced by plant pathogenic and entomopathogenic fungi.</title>
        <authorList>
            <person name="Proctor R.H."/>
            <person name="McCormick S.P."/>
            <person name="Kim H.S."/>
            <person name="Cardoza R.E."/>
            <person name="Stanley A.M."/>
            <person name="Lindo L."/>
            <person name="Kelly A."/>
            <person name="Brown D.W."/>
            <person name="Lee T."/>
            <person name="Vaughan M.M."/>
            <person name="Alexander N.J."/>
            <person name="Busman M."/>
            <person name="Gutierrez S."/>
        </authorList>
    </citation>
    <scope>NUCLEOTIDE SEQUENCE [LARGE SCALE GENOMIC DNA]</scope>
    <source>
        <strain evidence="3 4">NRRL 20695</strain>
    </source>
</reference>
<evidence type="ECO:0000313" key="4">
    <source>
        <dbReference type="Proteomes" id="UP000266234"/>
    </source>
</evidence>
<dbReference type="Pfam" id="PF12804">
    <property type="entry name" value="NTP_transf_3"/>
    <property type="match status" value="1"/>
</dbReference>
<keyword evidence="4" id="KW-1185">Reference proteome</keyword>